<evidence type="ECO:0000313" key="2">
    <source>
        <dbReference type="Proteomes" id="UP001497453"/>
    </source>
</evidence>
<name>A0ABP1D5L8_9APHY</name>
<keyword evidence="2" id="KW-1185">Reference proteome</keyword>
<reference evidence="2" key="1">
    <citation type="submission" date="2024-04" db="EMBL/GenBank/DDBJ databases">
        <authorList>
            <person name="Shaw F."/>
            <person name="Minotto A."/>
        </authorList>
    </citation>
    <scope>NUCLEOTIDE SEQUENCE [LARGE SCALE GENOMIC DNA]</scope>
</reference>
<accession>A0ABP1D5L8</accession>
<organism evidence="1 2">
    <name type="scientific">Somion occarium</name>
    <dbReference type="NCBI Taxonomy" id="3059160"/>
    <lineage>
        <taxon>Eukaryota</taxon>
        <taxon>Fungi</taxon>
        <taxon>Dikarya</taxon>
        <taxon>Basidiomycota</taxon>
        <taxon>Agaricomycotina</taxon>
        <taxon>Agaricomycetes</taxon>
        <taxon>Polyporales</taxon>
        <taxon>Cerrenaceae</taxon>
        <taxon>Somion</taxon>
    </lineage>
</organism>
<evidence type="ECO:0000313" key="1">
    <source>
        <dbReference type="EMBL" id="CAL1703190.1"/>
    </source>
</evidence>
<proteinExistence type="predicted"/>
<sequence>MAGRNPSFNELVYLYRKDLTLPLIPVTYPTGSSVYQVMPIPQVSEDDVAQFNDQIRQSEERYYSNLLFPPPYLPVATSSTIADPQAIFLGSHPGYSQPSVPPAPEYHRKTVPIPEFVPGRQLFFTSRNEPGVCLAEFEQDRTVLDCLDQPIVTFDSSVKTIRWRFIWPGYREKIEVDVPFDAITTYRDLALMICELLHSYFVESNKKKPSEPGDQQWRVNKDGPMTFKHIWLMSFGCIDLQKNEWAAEFELLIPRARTLEDGLC</sequence>
<protein>
    <submittedName>
        <fullName evidence="1">Uncharacterized protein</fullName>
    </submittedName>
</protein>
<dbReference type="Proteomes" id="UP001497453">
    <property type="component" value="Chromosome 3"/>
</dbReference>
<gene>
    <name evidence="1" type="ORF">GFSPODELE1_LOCUS4444</name>
</gene>
<dbReference type="EMBL" id="OZ037946">
    <property type="protein sequence ID" value="CAL1703190.1"/>
    <property type="molecule type" value="Genomic_DNA"/>
</dbReference>